<dbReference type="InterPro" id="IPR038726">
    <property type="entry name" value="PDDEXK_AddAB-type"/>
</dbReference>
<dbReference type="RefSeq" id="WP_047762709.1">
    <property type="nucleotide sequence ID" value="NZ_LAQL01000002.1"/>
</dbReference>
<accession>A0A0H2MP86</accession>
<reference evidence="2 3" key="1">
    <citation type="submission" date="2015-03" db="EMBL/GenBank/DDBJ databases">
        <title>Genome Sequence of Kiloniella spongiae MEBiC09566, isolated from a marine sponge.</title>
        <authorList>
            <person name="Shao Z."/>
            <person name="Wang L."/>
            <person name="Li X."/>
        </authorList>
    </citation>
    <scope>NUCLEOTIDE SEQUENCE [LARGE SCALE GENOMIC DNA]</scope>
    <source>
        <strain evidence="2 3">MEBiC09566</strain>
    </source>
</reference>
<evidence type="ECO:0000313" key="2">
    <source>
        <dbReference type="EMBL" id="KLN62587.1"/>
    </source>
</evidence>
<dbReference type="PATRIC" id="fig|1489064.4.peg.1681"/>
<dbReference type="NCBIfam" id="TIGR02786">
    <property type="entry name" value="addB_alphas"/>
    <property type="match status" value="1"/>
</dbReference>
<keyword evidence="3" id="KW-1185">Reference proteome</keyword>
<evidence type="ECO:0000259" key="1">
    <source>
        <dbReference type="Pfam" id="PF12705"/>
    </source>
</evidence>
<dbReference type="Pfam" id="PF12705">
    <property type="entry name" value="PDDEXK_1"/>
    <property type="match status" value="1"/>
</dbReference>
<organism evidence="2 3">
    <name type="scientific">Kiloniella spongiae</name>
    <dbReference type="NCBI Taxonomy" id="1489064"/>
    <lineage>
        <taxon>Bacteria</taxon>
        <taxon>Pseudomonadati</taxon>
        <taxon>Pseudomonadota</taxon>
        <taxon>Alphaproteobacteria</taxon>
        <taxon>Rhodospirillales</taxon>
        <taxon>Kiloniellaceae</taxon>
        <taxon>Kiloniella</taxon>
    </lineage>
</organism>
<name>A0A0H2MP86_9PROT</name>
<dbReference type="Proteomes" id="UP000035444">
    <property type="component" value="Unassembled WGS sequence"/>
</dbReference>
<gene>
    <name evidence="2" type="ORF">WH96_03715</name>
</gene>
<dbReference type="OrthoDB" id="9780606at2"/>
<sequence length="1031" mass="113451">MTFELPFQTEPFETRETVTDVYSIASNASFVDALAKGILVRWGGDPLEFSKVMILLPTRRACRSLQQAFLRASDGKAMMLPRMLPLGDLDPDELLMSASDVAIGQGQDLDLPPVLSSLRRQLLLSQLVLKWSASQAKSNGGDIIPEDQAVRLAGELGRFLDQVQTEGLSFTELSDLVPEDYAVHWQITLEFLEILTKIWPTVEEATGGIGPAERRRRLLEGQAEFWRQCPPDHPLIVAGSTGSIPAAADLIGVVSKCPQGVVILPGVDLTADDDTWREFLKDSSHPQNGLARLLRRLDIQRSDLKSWPYGTGETDLGMSELKDRAPETRVDFVHMAMRPAQATTQWQKYIEQSDTSIFQKALEKVFRLDCPGSGEEALAISLILRSVLETPEKTAALITPDRDLARRVAAEMERWSITIDDSAGAPLPEAAPAVFLRLTAEMMVSGLSPISFLSAMKHPLCAAGMQIGVFKRIVRQLEITVLRGVRPASGIEGLITALGDDAEKGQESRELLERLLAAGQTFDDHIRGGTQSFRALLDSHIEFAEFLASSDEQSGAERLWAGDDGTAAAEFVADLREAAGDAPDVSPHRYPELLAALMVGRAVRAPFGAHPRLSILGAIEARLQHADVVILGGLNEGSWPAEAKPGPWMSRPMRRDFGLPQPEQQVGLSAQDFVQAFCAPEVFLTRSEKVEGAPTVPSRWLLRIEALLEGKGLRGFLQRDARKWLGWVEALDLPEKRIQIKAPAPTPPVSARPRNLSVTRIETWMRDPYALYAQKILKLRKLDPLDADPSGADKGSLIHEALEKFLKEYPDTLPDDAEQQLLMIGEAVFTAVKDRPGIWSFWWPRFQRIAKWFVEQEALRRKVISKSHVEVTGKLVLNAPAGDFTLTAKADRIDELATGGLAILDYKTGTVPSAKNVLQGISPQLPLEAAIAIEGGFGILSDEVKELLYWRLTGGDPAGENKNALGQRGAKEGAGQIAKIAIEGLQDLIAEFDYQETPYAARPRPNQALVYNDFEHLARIKEWSTGREGDL</sequence>
<dbReference type="STRING" id="1489064.WH96_03715"/>
<feature type="domain" description="PD-(D/E)XK endonuclease-like" evidence="1">
    <location>
        <begin position="756"/>
        <end position="998"/>
    </location>
</feature>
<dbReference type="SUPFAM" id="SSF52540">
    <property type="entry name" value="P-loop containing nucleoside triphosphate hydrolases"/>
    <property type="match status" value="1"/>
</dbReference>
<evidence type="ECO:0000313" key="3">
    <source>
        <dbReference type="Proteomes" id="UP000035444"/>
    </source>
</evidence>
<comment type="caution">
    <text evidence="2">The sequence shown here is derived from an EMBL/GenBank/DDBJ whole genome shotgun (WGS) entry which is preliminary data.</text>
</comment>
<dbReference type="AlphaFoldDB" id="A0A0H2MP86"/>
<dbReference type="EMBL" id="LAQL01000002">
    <property type="protein sequence ID" value="KLN62587.1"/>
    <property type="molecule type" value="Genomic_DNA"/>
</dbReference>
<dbReference type="InterPro" id="IPR027417">
    <property type="entry name" value="P-loop_NTPase"/>
</dbReference>
<proteinExistence type="predicted"/>
<dbReference type="InterPro" id="IPR014153">
    <property type="entry name" value="Ds_break_AddB"/>
</dbReference>
<protein>
    <recommendedName>
        <fullName evidence="1">PD-(D/E)XK endonuclease-like domain-containing protein</fullName>
    </recommendedName>
</protein>